<dbReference type="InterPro" id="IPR001117">
    <property type="entry name" value="Cu-oxidase_2nd"/>
</dbReference>
<dbReference type="CDD" id="cd13904">
    <property type="entry name" value="CuRO_3_Diphenol_Ox"/>
    <property type="match status" value="1"/>
</dbReference>
<comment type="caution">
    <text evidence="9">The sequence shown here is derived from an EMBL/GenBank/DDBJ whole genome shotgun (WGS) entry which is preliminary data.</text>
</comment>
<keyword evidence="3" id="KW-1015">Disulfide bond</keyword>
<dbReference type="PANTHER" id="PTHR11709:SF414">
    <property type="entry name" value="ADR239WP"/>
    <property type="match status" value="1"/>
</dbReference>
<feature type="domain" description="Plastocyanin-like" evidence="7">
    <location>
        <begin position="507"/>
        <end position="601"/>
    </location>
</feature>
<dbReference type="InterPro" id="IPR011707">
    <property type="entry name" value="Cu-oxidase-like_N"/>
</dbReference>
<dbReference type="SUPFAM" id="SSF49503">
    <property type="entry name" value="Cupredoxins"/>
    <property type="match status" value="2"/>
</dbReference>
<keyword evidence="4" id="KW-0325">Glycoprotein</keyword>
<dbReference type="PANTHER" id="PTHR11709">
    <property type="entry name" value="MULTI-COPPER OXIDASE"/>
    <property type="match status" value="1"/>
</dbReference>
<evidence type="ECO:0000259" key="7">
    <source>
        <dbReference type="Pfam" id="PF07731"/>
    </source>
</evidence>
<evidence type="ECO:0000313" key="10">
    <source>
        <dbReference type="Proteomes" id="UP001498398"/>
    </source>
</evidence>
<evidence type="ECO:0000256" key="3">
    <source>
        <dbReference type="ARBA" id="ARBA00023157"/>
    </source>
</evidence>
<evidence type="ECO:0000256" key="2">
    <source>
        <dbReference type="ARBA" id="ARBA00023008"/>
    </source>
</evidence>
<evidence type="ECO:0000256" key="5">
    <source>
        <dbReference type="SAM" id="SignalP"/>
    </source>
</evidence>
<dbReference type="Pfam" id="PF00394">
    <property type="entry name" value="Cu-oxidase"/>
    <property type="match status" value="1"/>
</dbReference>
<dbReference type="InterPro" id="IPR045087">
    <property type="entry name" value="Cu-oxidase_fam"/>
</dbReference>
<evidence type="ECO:0000313" key="9">
    <source>
        <dbReference type="EMBL" id="KAK7458870.1"/>
    </source>
</evidence>
<keyword evidence="2" id="KW-0186">Copper</keyword>
<organism evidence="9 10">
    <name type="scientific">Marasmiellus scandens</name>
    <dbReference type="NCBI Taxonomy" id="2682957"/>
    <lineage>
        <taxon>Eukaryota</taxon>
        <taxon>Fungi</taxon>
        <taxon>Dikarya</taxon>
        <taxon>Basidiomycota</taxon>
        <taxon>Agaricomycotina</taxon>
        <taxon>Agaricomycetes</taxon>
        <taxon>Agaricomycetidae</taxon>
        <taxon>Agaricales</taxon>
        <taxon>Marasmiineae</taxon>
        <taxon>Omphalotaceae</taxon>
        <taxon>Marasmiellus</taxon>
    </lineage>
</organism>
<dbReference type="CDD" id="cd13883">
    <property type="entry name" value="CuRO_2_Diphenol_Ox"/>
    <property type="match status" value="1"/>
</dbReference>
<reference evidence="9 10" key="1">
    <citation type="submission" date="2024-01" db="EMBL/GenBank/DDBJ databases">
        <title>A draft genome for the cacao thread blight pathogen Marasmiellus scandens.</title>
        <authorList>
            <person name="Baruah I.K."/>
            <person name="Leung J."/>
            <person name="Bukari Y."/>
            <person name="Amoako-Attah I."/>
            <person name="Meinhardt L.W."/>
            <person name="Bailey B.A."/>
            <person name="Cohen S.P."/>
        </authorList>
    </citation>
    <scope>NUCLEOTIDE SEQUENCE [LARGE SCALE GENOMIC DNA]</scope>
    <source>
        <strain evidence="9 10">GH-19</strain>
    </source>
</reference>
<dbReference type="InterPro" id="IPR011706">
    <property type="entry name" value="Cu-oxidase_C"/>
</dbReference>
<name>A0ABR1JEF4_9AGAR</name>
<keyword evidence="10" id="KW-1185">Reference proteome</keyword>
<feature type="domain" description="Plastocyanin-like" evidence="8">
    <location>
        <begin position="101"/>
        <end position="206"/>
    </location>
</feature>
<dbReference type="CDD" id="cd13857">
    <property type="entry name" value="CuRO_1_Diphenol_Ox"/>
    <property type="match status" value="1"/>
</dbReference>
<proteinExistence type="inferred from homology"/>
<accession>A0ABR1JEF4</accession>
<sequence length="680" mass="73757">MMKATANLWLLGLSLSFSSLLSVSAQDAPPDASSTRTLYDPVTTATAPAPPPTGTLVPLAPGTNTEPAAAPSGTAYVLDSSFDINDQGVTRTFDWVLSVQTGSPDGYNRSYITINGQTPGPLVEANEGDTLVINVVNQLGDNQTTSIHWHGMYQNGSQYMDGVPGATQCPIQPADNFTYQFKVEQYGTYWYHSHSSVQYTDGLMGASPLVVHSVDDPLVRGTDFDNEQVLMVYDWYHDDASSIVNELLSTDGYEGTAAAPSPQSGLVNGMGVFNCSLLEDDNDSNCTTPSSYPVFNVETGKKTRFRLINAGSHAMFYFSVDNHTVQVIEADGTPVSGSGDLHRIPFHNGQRYSALVDASVGSEGDGFWMRFTMNTDCFAWVDDALDATTLAVMRYGASTDSDSDPTTSDWSDTIGDSCVDLDEGLLIPVVEKDAIDSQAVVAFDSAYGTLTYDGESYGRFFVNDTSYTNYIYHPVLEGIASDGTSYIDDEEDVAYAIFEDDVWSGDIIINNLDSALDHPYHLHGYDFQIVARGTGNLSVADAASIDYNTTNPFRRDTIVIPGGSYAVLRIGNDNPGVWVLHCHIAWHLAEGFLGMVVSNPNSIAEIDFPDSVTNLCGARPDFVDEDTTEPGRRRRRALPDANAVAQQAGVSPVPKTPLLINKIPRGHSAWSRRRSVNSFF</sequence>
<dbReference type="Pfam" id="PF07731">
    <property type="entry name" value="Cu-oxidase_2"/>
    <property type="match status" value="1"/>
</dbReference>
<evidence type="ECO:0000259" key="8">
    <source>
        <dbReference type="Pfam" id="PF07732"/>
    </source>
</evidence>
<comment type="similarity">
    <text evidence="1">Belongs to the multicopper oxidase family.</text>
</comment>
<evidence type="ECO:0008006" key="11">
    <source>
        <dbReference type="Google" id="ProtNLM"/>
    </source>
</evidence>
<evidence type="ECO:0000259" key="6">
    <source>
        <dbReference type="Pfam" id="PF00394"/>
    </source>
</evidence>
<feature type="chain" id="PRO_5045869703" description="Laccase" evidence="5">
    <location>
        <begin position="26"/>
        <end position="680"/>
    </location>
</feature>
<gene>
    <name evidence="9" type="ORF">VKT23_009880</name>
</gene>
<evidence type="ECO:0000256" key="1">
    <source>
        <dbReference type="ARBA" id="ARBA00010609"/>
    </source>
</evidence>
<feature type="signal peptide" evidence="5">
    <location>
        <begin position="1"/>
        <end position="25"/>
    </location>
</feature>
<keyword evidence="5" id="KW-0732">Signal</keyword>
<dbReference type="Proteomes" id="UP001498398">
    <property type="component" value="Unassembled WGS sequence"/>
</dbReference>
<dbReference type="Gene3D" id="2.60.40.420">
    <property type="entry name" value="Cupredoxins - blue copper proteins"/>
    <property type="match status" value="3"/>
</dbReference>
<feature type="domain" description="Plastocyanin-like" evidence="6">
    <location>
        <begin position="227"/>
        <end position="396"/>
    </location>
</feature>
<dbReference type="EMBL" id="JBANRG010000017">
    <property type="protein sequence ID" value="KAK7458870.1"/>
    <property type="molecule type" value="Genomic_DNA"/>
</dbReference>
<dbReference type="Pfam" id="PF07732">
    <property type="entry name" value="Cu-oxidase_3"/>
    <property type="match status" value="1"/>
</dbReference>
<evidence type="ECO:0000256" key="4">
    <source>
        <dbReference type="ARBA" id="ARBA00023180"/>
    </source>
</evidence>
<protein>
    <recommendedName>
        <fullName evidence="11">Laccase</fullName>
    </recommendedName>
</protein>
<dbReference type="InterPro" id="IPR008972">
    <property type="entry name" value="Cupredoxin"/>
</dbReference>